<organism evidence="1 2">
    <name type="scientific">Anaerocolumna cellulosilytica</name>
    <dbReference type="NCBI Taxonomy" id="433286"/>
    <lineage>
        <taxon>Bacteria</taxon>
        <taxon>Bacillati</taxon>
        <taxon>Bacillota</taxon>
        <taxon>Clostridia</taxon>
        <taxon>Lachnospirales</taxon>
        <taxon>Lachnospiraceae</taxon>
        <taxon>Anaerocolumna</taxon>
    </lineage>
</organism>
<dbReference type="KEGG" id="acel:acsn021_13710"/>
<keyword evidence="1" id="KW-0378">Hydrolase</keyword>
<proteinExistence type="predicted"/>
<dbReference type="EMBL" id="AP023367">
    <property type="protein sequence ID" value="BCJ93802.1"/>
    <property type="molecule type" value="Genomic_DNA"/>
</dbReference>
<dbReference type="Pfam" id="PF09491">
    <property type="entry name" value="RE_AlwI"/>
    <property type="match status" value="1"/>
</dbReference>
<dbReference type="InterPro" id="IPR018573">
    <property type="entry name" value="Restrct_endonuc_II_AlwI"/>
</dbReference>
<dbReference type="REBASE" id="438373">
    <property type="entry name" value="AceSN021ORF13700P"/>
</dbReference>
<keyword evidence="2" id="KW-1185">Reference proteome</keyword>
<protein>
    <submittedName>
        <fullName evidence="1">AlwI family type II restriction endonuclease</fullName>
    </submittedName>
</protein>
<dbReference type="GO" id="GO:0004519">
    <property type="term" value="F:endonuclease activity"/>
    <property type="evidence" value="ECO:0007669"/>
    <property type="project" value="UniProtKB-KW"/>
</dbReference>
<gene>
    <name evidence="1" type="ORF">acsn021_13710</name>
</gene>
<dbReference type="RefSeq" id="WP_184092472.1">
    <property type="nucleotide sequence ID" value="NZ_AP023367.1"/>
</dbReference>
<evidence type="ECO:0000313" key="1">
    <source>
        <dbReference type="EMBL" id="BCJ93802.1"/>
    </source>
</evidence>
<dbReference type="Proteomes" id="UP000515561">
    <property type="component" value="Chromosome"/>
</dbReference>
<accession>A0A6S6R2T1</accession>
<name>A0A6S6R2T1_9FIRM</name>
<reference evidence="1 2" key="1">
    <citation type="journal article" date="2016" name="Int. J. Syst. Evol. Microbiol.">
        <title>Descriptions of Anaerotaenia torta gen. nov., sp. nov. and Anaerocolumna cellulosilytica gen. nov., sp. nov. isolated from a methanogenic reactor of cattle waste.</title>
        <authorList>
            <person name="Uek A."/>
            <person name="Ohtaki Y."/>
            <person name="Kaku N."/>
            <person name="Ueki K."/>
        </authorList>
    </citation>
    <scope>NUCLEOTIDE SEQUENCE [LARGE SCALE GENOMIC DNA]</scope>
    <source>
        <strain evidence="1 2">SN021</strain>
    </source>
</reference>
<dbReference type="AlphaFoldDB" id="A0A6S6R2T1"/>
<keyword evidence="1" id="KW-0540">Nuclease</keyword>
<keyword evidence="1" id="KW-0255">Endonuclease</keyword>
<evidence type="ECO:0000313" key="2">
    <source>
        <dbReference type="Proteomes" id="UP000515561"/>
    </source>
</evidence>
<sequence length="666" mass="77820">MKLKDISSVFNMGDTSFRRKTLLEDYKVLLPLLIVHKELYPTWEKNNEAQAEYFKTVVNNTKFFTEASLEANPAKRGRTLTNALIKPGLINEKRELSEVALNWVKNSNSREDKLEKLMSLYTDNLVFFRQFYKLRVYEPNGLKYFYPFRVALEFLSKYKDVRENDLLLILHLVSPEIGEEKLHEIINVYQKVVDEEITFEKFFDNYLDNMNDEKTLAIEKARNIFSQENLNEDEFWELFKNNKSKQFAYLDFYKALQEYRNTKSYDSLKALNDISKNPAIKKAFGFNQLPFKFPRTNKFTSEEFEKLNVNHKLLSDKKEDFYIQFTLSKKADLVREYSDMTKRTFALSGIISFDKGLVNLTQPWIIESLLKVAGNEINLTGIEDIKNYEGNIESDFYKDITLAVILNLSAEQVLDIENIIKQKFGVTDVTTLEYQLEQEQENRFRKVIEKDFPRKTVSELLRLFSDRSIENDREIQSIVTDSATVPTIFEYVLAIAWFYIAEKKFSLRKSVNLSLDGNFKPLTHAVGGDGDIVIEFDDVTLMLEATLMDINSQKRGELEPVIRHTANLAIRDNKRVLTIFVADKLDSNVINIFRASSFIEFESTQQRDKTIKGIDIFALRILELVTALEKKISQSRIIEVVEKYYKSSPVTIYNGWREEIVEQIFS</sequence>
<dbReference type="Gene3D" id="3.40.91.50">
    <property type="match status" value="1"/>
</dbReference>